<dbReference type="InterPro" id="IPR023346">
    <property type="entry name" value="Lysozyme-like_dom_sf"/>
</dbReference>
<keyword evidence="4" id="KW-1185">Reference proteome</keyword>
<gene>
    <name evidence="3" type="ORF">GCM10022242_18150</name>
</gene>
<evidence type="ECO:0000313" key="4">
    <source>
        <dbReference type="Proteomes" id="UP001501821"/>
    </source>
</evidence>
<dbReference type="EMBL" id="BAABAH010000005">
    <property type="protein sequence ID" value="GAA3816491.1"/>
    <property type="molecule type" value="Genomic_DNA"/>
</dbReference>
<name>A0ABP7IEK6_9ACTN</name>
<evidence type="ECO:0000259" key="2">
    <source>
        <dbReference type="Pfam" id="PF01464"/>
    </source>
</evidence>
<protein>
    <recommendedName>
        <fullName evidence="2">Transglycosylase SLT domain-containing protein</fullName>
    </recommendedName>
</protein>
<accession>A0ABP7IEK6</accession>
<feature type="region of interest" description="Disordered" evidence="1">
    <location>
        <begin position="72"/>
        <end position="120"/>
    </location>
</feature>
<evidence type="ECO:0000256" key="1">
    <source>
        <dbReference type="SAM" id="MobiDB-lite"/>
    </source>
</evidence>
<dbReference type="Proteomes" id="UP001501821">
    <property type="component" value="Unassembled WGS sequence"/>
</dbReference>
<dbReference type="RefSeq" id="WP_344774537.1">
    <property type="nucleotide sequence ID" value="NZ_BAABAH010000005.1"/>
</dbReference>
<evidence type="ECO:0000313" key="3">
    <source>
        <dbReference type="EMBL" id="GAA3816491.1"/>
    </source>
</evidence>
<feature type="compositionally biased region" description="Basic and acidic residues" evidence="1">
    <location>
        <begin position="79"/>
        <end position="93"/>
    </location>
</feature>
<dbReference type="Pfam" id="PF01464">
    <property type="entry name" value="SLT"/>
    <property type="match status" value="1"/>
</dbReference>
<sequence>MSKPAQPAPKHRGTPRHAHLKETPKRAFRNTMVLSSVALAVTGVAVGGGVLKSTPGAAGAAADLDAGLRANAEVPPADTGDREPLLSRSDQRGSADPAKAAGLADSDPAAMTDTRSLSDSDPKDIARALLGDYGFSADQFNCLDLLWTRESGWNPSAENASSGAYGIPQSLPGSKMATVGSDWATNPVTQIKWGLGYIQDRYGSPCGAWGHSEATGWY</sequence>
<dbReference type="InterPro" id="IPR008258">
    <property type="entry name" value="Transglycosylase_SLT_dom_1"/>
</dbReference>
<reference evidence="4" key="1">
    <citation type="journal article" date="2019" name="Int. J. Syst. Evol. Microbiol.">
        <title>The Global Catalogue of Microorganisms (GCM) 10K type strain sequencing project: providing services to taxonomists for standard genome sequencing and annotation.</title>
        <authorList>
            <consortium name="The Broad Institute Genomics Platform"/>
            <consortium name="The Broad Institute Genome Sequencing Center for Infectious Disease"/>
            <person name="Wu L."/>
            <person name="Ma J."/>
        </authorList>
    </citation>
    <scope>NUCLEOTIDE SEQUENCE [LARGE SCALE GENOMIC DNA]</scope>
    <source>
        <strain evidence="4">JCM 16953</strain>
    </source>
</reference>
<feature type="region of interest" description="Disordered" evidence="1">
    <location>
        <begin position="1"/>
        <end position="27"/>
    </location>
</feature>
<feature type="domain" description="Transglycosylase SLT" evidence="2">
    <location>
        <begin position="146"/>
        <end position="205"/>
    </location>
</feature>
<dbReference type="SUPFAM" id="SSF53955">
    <property type="entry name" value="Lysozyme-like"/>
    <property type="match status" value="1"/>
</dbReference>
<comment type="caution">
    <text evidence="3">The sequence shown here is derived from an EMBL/GenBank/DDBJ whole genome shotgun (WGS) entry which is preliminary data.</text>
</comment>
<organism evidence="3 4">
    <name type="scientific">Nocardioides panacisoli</name>
    <dbReference type="NCBI Taxonomy" id="627624"/>
    <lineage>
        <taxon>Bacteria</taxon>
        <taxon>Bacillati</taxon>
        <taxon>Actinomycetota</taxon>
        <taxon>Actinomycetes</taxon>
        <taxon>Propionibacteriales</taxon>
        <taxon>Nocardioidaceae</taxon>
        <taxon>Nocardioides</taxon>
    </lineage>
</organism>
<feature type="compositionally biased region" description="Basic residues" evidence="1">
    <location>
        <begin position="9"/>
        <end position="19"/>
    </location>
</feature>
<proteinExistence type="predicted"/>